<dbReference type="EMBL" id="CM055754">
    <property type="protein sequence ID" value="KAJ7990996.1"/>
    <property type="molecule type" value="Genomic_DNA"/>
</dbReference>
<evidence type="ECO:0000313" key="1">
    <source>
        <dbReference type="EMBL" id="KAJ7990996.1"/>
    </source>
</evidence>
<reference evidence="1" key="1">
    <citation type="submission" date="2021-05" db="EMBL/GenBank/DDBJ databases">
        <authorList>
            <person name="Pan Q."/>
            <person name="Jouanno E."/>
            <person name="Zahm M."/>
            <person name="Klopp C."/>
            <person name="Cabau C."/>
            <person name="Louis A."/>
            <person name="Berthelot C."/>
            <person name="Parey E."/>
            <person name="Roest Crollius H."/>
            <person name="Montfort J."/>
            <person name="Robinson-Rechavi M."/>
            <person name="Bouchez O."/>
            <person name="Lampietro C."/>
            <person name="Lopez Roques C."/>
            <person name="Donnadieu C."/>
            <person name="Postlethwait J."/>
            <person name="Bobe J."/>
            <person name="Dillon D."/>
            <person name="Chandos A."/>
            <person name="von Hippel F."/>
            <person name="Guiguen Y."/>
        </authorList>
    </citation>
    <scope>NUCLEOTIDE SEQUENCE</scope>
    <source>
        <strain evidence="1">YG-Jan2019</strain>
    </source>
</reference>
<keyword evidence="2" id="KW-1185">Reference proteome</keyword>
<accession>A0ACC2FHY9</accession>
<dbReference type="Proteomes" id="UP001157502">
    <property type="component" value="Chromosome 27"/>
</dbReference>
<name>A0ACC2FHY9_DALPE</name>
<comment type="caution">
    <text evidence="1">The sequence shown here is derived from an EMBL/GenBank/DDBJ whole genome shotgun (WGS) entry which is preliminary data.</text>
</comment>
<organism evidence="1 2">
    <name type="scientific">Dallia pectoralis</name>
    <name type="common">Alaska blackfish</name>
    <dbReference type="NCBI Taxonomy" id="75939"/>
    <lineage>
        <taxon>Eukaryota</taxon>
        <taxon>Metazoa</taxon>
        <taxon>Chordata</taxon>
        <taxon>Craniata</taxon>
        <taxon>Vertebrata</taxon>
        <taxon>Euteleostomi</taxon>
        <taxon>Actinopterygii</taxon>
        <taxon>Neopterygii</taxon>
        <taxon>Teleostei</taxon>
        <taxon>Protacanthopterygii</taxon>
        <taxon>Esociformes</taxon>
        <taxon>Umbridae</taxon>
        <taxon>Dallia</taxon>
    </lineage>
</organism>
<proteinExistence type="predicted"/>
<evidence type="ECO:0000313" key="2">
    <source>
        <dbReference type="Proteomes" id="UP001157502"/>
    </source>
</evidence>
<sequence length="135" mass="14750">MTPTAAAAVTRHNRYDEIRSSEEKGRAEPPPPAPTPAISDALWAARNVYVDKVLLSYRARFVASGSPAPLRRGEQHIDGMSRSELTDVAFTANYILTSLSHRSNTRGELWSTSPAILLSFLQEKNAFPGPTITIA</sequence>
<protein>
    <submittedName>
        <fullName evidence="1">Uncharacterized protein</fullName>
    </submittedName>
</protein>
<gene>
    <name evidence="1" type="ORF">DPEC_G00292650</name>
</gene>